<organism evidence="6 7">
    <name type="scientific">Varroa destructor</name>
    <name type="common">Honeybee mite</name>
    <dbReference type="NCBI Taxonomy" id="109461"/>
    <lineage>
        <taxon>Eukaryota</taxon>
        <taxon>Metazoa</taxon>
        <taxon>Ecdysozoa</taxon>
        <taxon>Arthropoda</taxon>
        <taxon>Chelicerata</taxon>
        <taxon>Arachnida</taxon>
        <taxon>Acari</taxon>
        <taxon>Parasitiformes</taxon>
        <taxon>Mesostigmata</taxon>
        <taxon>Gamasina</taxon>
        <taxon>Dermanyssoidea</taxon>
        <taxon>Varroidae</taxon>
        <taxon>Varroa</taxon>
    </lineage>
</organism>
<sequence>MSAKNLSRPLQRQLSVSNDGWEKCARCNESDFTCSHLPRQMLNDLSCGADRHRESNASKVSFHNVFGDLDDDVTSLQDKTTDQITVIHNEGDSRRNFFSMEHVLILYATASAFLRVNLLQVFRIKECLEDGWVKLDDCEEFQREGFLRQGQINAWANDMLLIRDVLHYTFGAILAFLCCQYMNKYGLRHLLYACLLGTWLTTVLALMSFFLPGTQIYFSFLAILPAVLSGGDIVMMTLTSVEIATSSTGNRLCWRFFIYEFIVFVSELFPKLLDLYVLPTVFEVELNAAPTCLIMIAILISSTLPLKDFPAKFNEHTMIQRVRCAFGLVGLQQTLMCFTRQRECKGRRQLIMIIFMFATPSTYIGVFSSLRMYFLGQVYGWDAYMFTSVSSTAMGGCFIVGTLVMAVLTRRTRLFDLLVVFVGYACLTLSYVAIALSQFNIFAYYAALSLQLAPVIGSVYLRSHLCLLLESFEFAPVFSAICIIQRALPLLANSLLKMFVTSAMFSSCPFSIFLILAGIFIVPTFTSLYIYSVTRSRSYVAHQRHSTVNSNTP</sequence>
<dbReference type="RefSeq" id="XP_022660923.1">
    <property type="nucleotide sequence ID" value="XM_022805188.1"/>
</dbReference>
<keyword evidence="2 5" id="KW-0812">Transmembrane</keyword>
<dbReference type="OrthoDB" id="10557896at2759"/>
<feature type="transmembrane region" description="Helical" evidence="5">
    <location>
        <begin position="190"/>
        <end position="210"/>
    </location>
</feature>
<feature type="transmembrane region" description="Helical" evidence="5">
    <location>
        <begin position="252"/>
        <end position="268"/>
    </location>
</feature>
<dbReference type="EnsemblMetazoa" id="XM_022805188">
    <property type="protein sequence ID" value="XP_022660923"/>
    <property type="gene ID" value="LOC111250261"/>
</dbReference>
<feature type="transmembrane region" description="Helical" evidence="5">
    <location>
        <begin position="216"/>
        <end position="240"/>
    </location>
</feature>
<dbReference type="AlphaFoldDB" id="A0A7M7MGT6"/>
<dbReference type="RefSeq" id="XP_022660922.1">
    <property type="nucleotide sequence ID" value="XM_022805187.1"/>
</dbReference>
<dbReference type="RefSeq" id="XP_022660925.1">
    <property type="nucleotide sequence ID" value="XM_022805190.1"/>
</dbReference>
<dbReference type="InterPro" id="IPR036259">
    <property type="entry name" value="MFS_trans_sf"/>
</dbReference>
<feature type="transmembrane region" description="Helical" evidence="5">
    <location>
        <begin position="442"/>
        <end position="461"/>
    </location>
</feature>
<accession>A0A7M7MGT6</accession>
<dbReference type="EnsemblMetazoa" id="XM_022805186">
    <property type="protein sequence ID" value="XP_022660921"/>
    <property type="gene ID" value="LOC111250261"/>
</dbReference>
<comment type="subcellular location">
    <subcellularLocation>
        <location evidence="1">Membrane</location>
        <topology evidence="1">Multi-pass membrane protein</topology>
    </subcellularLocation>
</comment>
<keyword evidence="4 5" id="KW-0472">Membrane</keyword>
<feature type="transmembrane region" description="Helical" evidence="5">
    <location>
        <begin position="288"/>
        <end position="306"/>
    </location>
</feature>
<dbReference type="Proteomes" id="UP000594260">
    <property type="component" value="Unplaced"/>
</dbReference>
<feature type="transmembrane region" description="Helical" evidence="5">
    <location>
        <begin position="386"/>
        <end position="408"/>
    </location>
</feature>
<feature type="transmembrane region" description="Helical" evidence="5">
    <location>
        <begin position="165"/>
        <end position="183"/>
    </location>
</feature>
<reference evidence="6" key="1">
    <citation type="submission" date="2021-01" db="UniProtKB">
        <authorList>
            <consortium name="EnsemblMetazoa"/>
        </authorList>
    </citation>
    <scope>IDENTIFICATION</scope>
</reference>
<keyword evidence="3 5" id="KW-1133">Transmembrane helix</keyword>
<dbReference type="SUPFAM" id="SSF103473">
    <property type="entry name" value="MFS general substrate transporter"/>
    <property type="match status" value="1"/>
</dbReference>
<feature type="transmembrane region" description="Helical" evidence="5">
    <location>
        <begin position="512"/>
        <end position="531"/>
    </location>
</feature>
<dbReference type="PANTHER" id="PTHR23507:SF1">
    <property type="entry name" value="FI18259P1-RELATED"/>
    <property type="match status" value="1"/>
</dbReference>
<dbReference type="GeneID" id="111250261"/>
<dbReference type="RefSeq" id="XP_022660921.1">
    <property type="nucleotide sequence ID" value="XM_022805186.1"/>
</dbReference>
<feature type="transmembrane region" description="Helical" evidence="5">
    <location>
        <begin position="473"/>
        <end position="492"/>
    </location>
</feature>
<protein>
    <submittedName>
        <fullName evidence="6">Uncharacterized protein</fullName>
    </submittedName>
</protein>
<feature type="transmembrane region" description="Helical" evidence="5">
    <location>
        <begin position="350"/>
        <end position="374"/>
    </location>
</feature>
<dbReference type="InParanoid" id="A0A7M7MGT6"/>
<evidence type="ECO:0000313" key="6">
    <source>
        <dbReference type="EnsemblMetazoa" id="XP_022660921"/>
    </source>
</evidence>
<dbReference type="PANTHER" id="PTHR23507">
    <property type="entry name" value="ZGC:174356"/>
    <property type="match status" value="1"/>
</dbReference>
<dbReference type="EnsemblMetazoa" id="XM_022805187">
    <property type="protein sequence ID" value="XP_022660922"/>
    <property type="gene ID" value="LOC111250261"/>
</dbReference>
<name>A0A7M7MGT6_VARDE</name>
<feature type="transmembrane region" description="Helical" evidence="5">
    <location>
        <begin position="415"/>
        <end position="436"/>
    </location>
</feature>
<dbReference type="GO" id="GO:0016020">
    <property type="term" value="C:membrane"/>
    <property type="evidence" value="ECO:0007669"/>
    <property type="project" value="UniProtKB-SubCell"/>
</dbReference>
<dbReference type="RefSeq" id="XP_022660924.1">
    <property type="nucleotide sequence ID" value="XM_022805189.1"/>
</dbReference>
<evidence type="ECO:0000256" key="3">
    <source>
        <dbReference type="ARBA" id="ARBA00022989"/>
    </source>
</evidence>
<keyword evidence="7" id="KW-1185">Reference proteome</keyword>
<evidence type="ECO:0000256" key="2">
    <source>
        <dbReference type="ARBA" id="ARBA00022692"/>
    </source>
</evidence>
<dbReference type="EnsemblMetazoa" id="XM_022805189">
    <property type="protein sequence ID" value="XP_022660924"/>
    <property type="gene ID" value="LOC111250261"/>
</dbReference>
<evidence type="ECO:0000256" key="5">
    <source>
        <dbReference type="SAM" id="Phobius"/>
    </source>
</evidence>
<dbReference type="GO" id="GO:0022857">
    <property type="term" value="F:transmembrane transporter activity"/>
    <property type="evidence" value="ECO:0007669"/>
    <property type="project" value="TreeGrafter"/>
</dbReference>
<proteinExistence type="predicted"/>
<dbReference type="KEGG" id="vde:111250261"/>
<dbReference type="EnsemblMetazoa" id="XM_022805190">
    <property type="protein sequence ID" value="XP_022660925"/>
    <property type="gene ID" value="LOC111250261"/>
</dbReference>
<evidence type="ECO:0000256" key="4">
    <source>
        <dbReference type="ARBA" id="ARBA00023136"/>
    </source>
</evidence>
<evidence type="ECO:0000313" key="7">
    <source>
        <dbReference type="Proteomes" id="UP000594260"/>
    </source>
</evidence>
<evidence type="ECO:0000256" key="1">
    <source>
        <dbReference type="ARBA" id="ARBA00004141"/>
    </source>
</evidence>